<protein>
    <recommendedName>
        <fullName evidence="5">Peptidase inhibitor I78 family protein</fullName>
    </recommendedName>
</protein>
<evidence type="ECO:0000313" key="3">
    <source>
        <dbReference type="EMBL" id="MXP13976.1"/>
    </source>
</evidence>
<evidence type="ECO:0000256" key="2">
    <source>
        <dbReference type="SAM" id="SignalP"/>
    </source>
</evidence>
<evidence type="ECO:0000256" key="1">
    <source>
        <dbReference type="SAM" id="MobiDB-lite"/>
    </source>
</evidence>
<name>A0A6L7GET0_9SPHN</name>
<gene>
    <name evidence="3" type="ORF">GRI44_04345</name>
</gene>
<accession>A0A6L7GET0</accession>
<feature type="compositionally biased region" description="Polar residues" evidence="1">
    <location>
        <begin position="47"/>
        <end position="59"/>
    </location>
</feature>
<reference evidence="3 4" key="1">
    <citation type="submission" date="2019-12" db="EMBL/GenBank/DDBJ databases">
        <title>Genomic-based taxomic classification of the family Erythrobacteraceae.</title>
        <authorList>
            <person name="Xu L."/>
        </authorList>
    </citation>
    <scope>NUCLEOTIDE SEQUENCE [LARGE SCALE GENOMIC DNA]</scope>
    <source>
        <strain evidence="3 4">KCTC 52259</strain>
    </source>
</reference>
<evidence type="ECO:0000313" key="4">
    <source>
        <dbReference type="Proteomes" id="UP000473531"/>
    </source>
</evidence>
<dbReference type="PROSITE" id="PS51257">
    <property type="entry name" value="PROKAR_LIPOPROTEIN"/>
    <property type="match status" value="1"/>
</dbReference>
<evidence type="ECO:0008006" key="5">
    <source>
        <dbReference type="Google" id="ProtNLM"/>
    </source>
</evidence>
<proteinExistence type="predicted"/>
<dbReference type="Gene3D" id="3.30.10.10">
    <property type="entry name" value="Trypsin Inhibitor V, subunit A"/>
    <property type="match status" value="1"/>
</dbReference>
<sequence length="153" mass="15634">MTYRARIAALGLFPAIFIALAACGNADQQTETADDFAARVNGAPVAANTSATGQPGQQYAPQLAAPVSGAAAGPPEARRQTDPASASCGANRGAKFLGQPASDQINAEISQILPAGATMRVVSYGEAVDSDFRNARLNIMLDAGGIIRDLRCG</sequence>
<dbReference type="Pfam" id="PF11720">
    <property type="entry name" value="Inhibitor_I78"/>
    <property type="match status" value="1"/>
</dbReference>
<comment type="caution">
    <text evidence="3">The sequence shown here is derived from an EMBL/GenBank/DDBJ whole genome shotgun (WGS) entry which is preliminary data.</text>
</comment>
<feature type="region of interest" description="Disordered" evidence="1">
    <location>
        <begin position="47"/>
        <end position="92"/>
    </location>
</feature>
<dbReference type="OrthoDB" id="8724542at2"/>
<dbReference type="RefSeq" id="WP_160600191.1">
    <property type="nucleotide sequence ID" value="NZ_WTYU01000001.1"/>
</dbReference>
<feature type="compositionally biased region" description="Low complexity" evidence="1">
    <location>
        <begin position="60"/>
        <end position="75"/>
    </location>
</feature>
<feature type="signal peptide" evidence="2">
    <location>
        <begin position="1"/>
        <end position="21"/>
    </location>
</feature>
<feature type="chain" id="PRO_5027090290" description="Peptidase inhibitor I78 family protein" evidence="2">
    <location>
        <begin position="22"/>
        <end position="153"/>
    </location>
</feature>
<dbReference type="AlphaFoldDB" id="A0A6L7GET0"/>
<dbReference type="InterPro" id="IPR021719">
    <property type="entry name" value="Prot_inh_I78"/>
</dbReference>
<dbReference type="EMBL" id="WTYU01000001">
    <property type="protein sequence ID" value="MXP13976.1"/>
    <property type="molecule type" value="Genomic_DNA"/>
</dbReference>
<dbReference type="Proteomes" id="UP000473531">
    <property type="component" value="Unassembled WGS sequence"/>
</dbReference>
<keyword evidence="2" id="KW-0732">Signal</keyword>
<keyword evidence="4" id="KW-1185">Reference proteome</keyword>
<organism evidence="3 4">
    <name type="scientific">Allopontixanthobacter confluentis</name>
    <dbReference type="NCBI Taxonomy" id="1849021"/>
    <lineage>
        <taxon>Bacteria</taxon>
        <taxon>Pseudomonadati</taxon>
        <taxon>Pseudomonadota</taxon>
        <taxon>Alphaproteobacteria</taxon>
        <taxon>Sphingomonadales</taxon>
        <taxon>Erythrobacteraceae</taxon>
        <taxon>Allopontixanthobacter</taxon>
    </lineage>
</organism>